<keyword evidence="12" id="KW-0234">DNA repair</keyword>
<evidence type="ECO:0000256" key="12">
    <source>
        <dbReference type="ARBA" id="ARBA00023204"/>
    </source>
</evidence>
<evidence type="ECO:0000313" key="19">
    <source>
        <dbReference type="EMBL" id="KAJ1910067.1"/>
    </source>
</evidence>
<dbReference type="GO" id="GO:0006302">
    <property type="term" value="P:double-strand break repair"/>
    <property type="evidence" value="ECO:0007669"/>
    <property type="project" value="TreeGrafter"/>
</dbReference>
<evidence type="ECO:0000256" key="15">
    <source>
        <dbReference type="ARBA" id="ARBA00025766"/>
    </source>
</evidence>
<evidence type="ECO:0000256" key="11">
    <source>
        <dbReference type="ARBA" id="ARBA00022853"/>
    </source>
</evidence>
<keyword evidence="14" id="KW-0131">Cell cycle</keyword>
<keyword evidence="8" id="KW-0227">DNA damage</keyword>
<comment type="subcellular location">
    <subcellularLocation>
        <location evidence="2">Cytoplasm</location>
    </subcellularLocation>
    <subcellularLocation>
        <location evidence="1">Nucleus</location>
    </subcellularLocation>
</comment>
<keyword evidence="11" id="KW-0156">Chromatin regulator</keyword>
<keyword evidence="4" id="KW-0963">Cytoplasm</keyword>
<keyword evidence="9" id="KW-0498">Mitosis</keyword>
<comment type="caution">
    <text evidence="19">The sequence shown here is derived from an EMBL/GenBank/DDBJ whole genome shotgun (WGS) entry which is preliminary data.</text>
</comment>
<evidence type="ECO:0000256" key="1">
    <source>
        <dbReference type="ARBA" id="ARBA00004123"/>
    </source>
</evidence>
<dbReference type="OrthoDB" id="5597749at2759"/>
<evidence type="ECO:0000256" key="6">
    <source>
        <dbReference type="ARBA" id="ARBA00022703"/>
    </source>
</evidence>
<dbReference type="Pfam" id="PF06113">
    <property type="entry name" value="BRE"/>
    <property type="match status" value="1"/>
</dbReference>
<organism evidence="19 20">
    <name type="scientific">Tieghemiomyces parasiticus</name>
    <dbReference type="NCBI Taxonomy" id="78921"/>
    <lineage>
        <taxon>Eukaryota</taxon>
        <taxon>Fungi</taxon>
        <taxon>Fungi incertae sedis</taxon>
        <taxon>Zoopagomycota</taxon>
        <taxon>Kickxellomycotina</taxon>
        <taxon>Dimargaritomycetes</taxon>
        <taxon>Dimargaritales</taxon>
        <taxon>Dimargaritaceae</taxon>
        <taxon>Tieghemiomyces</taxon>
    </lineage>
</organism>
<evidence type="ECO:0000256" key="4">
    <source>
        <dbReference type="ARBA" id="ARBA00022490"/>
    </source>
</evidence>
<dbReference type="AlphaFoldDB" id="A0A9W8DN03"/>
<evidence type="ECO:0000256" key="2">
    <source>
        <dbReference type="ARBA" id="ARBA00004496"/>
    </source>
</evidence>
<dbReference type="PANTHER" id="PTHR15189">
    <property type="entry name" value="BRISC AND BRCA1-A COMPLEX MEMBER 2"/>
    <property type="match status" value="1"/>
</dbReference>
<keyword evidence="13" id="KW-0539">Nucleus</keyword>
<dbReference type="GO" id="GO:0070552">
    <property type="term" value="C:BRISC complex"/>
    <property type="evidence" value="ECO:0007669"/>
    <property type="project" value="InterPro"/>
</dbReference>
<gene>
    <name evidence="19" type="ORF">IWQ60_010852</name>
</gene>
<dbReference type="Proteomes" id="UP001150569">
    <property type="component" value="Unassembled WGS sequence"/>
</dbReference>
<evidence type="ECO:0000256" key="14">
    <source>
        <dbReference type="ARBA" id="ARBA00023306"/>
    </source>
</evidence>
<dbReference type="InterPro" id="IPR010358">
    <property type="entry name" value="BRE"/>
</dbReference>
<name>A0A9W8DN03_9FUNG</name>
<evidence type="ECO:0000256" key="10">
    <source>
        <dbReference type="ARBA" id="ARBA00022786"/>
    </source>
</evidence>
<evidence type="ECO:0000256" key="5">
    <source>
        <dbReference type="ARBA" id="ARBA00022618"/>
    </source>
</evidence>
<dbReference type="EMBL" id="JANBPT010001101">
    <property type="protein sequence ID" value="KAJ1910067.1"/>
    <property type="molecule type" value="Genomic_DNA"/>
</dbReference>
<comment type="similarity">
    <text evidence="15">Belongs to the BABAM2 family.</text>
</comment>
<evidence type="ECO:0000256" key="3">
    <source>
        <dbReference type="ARBA" id="ARBA00019438"/>
    </source>
</evidence>
<evidence type="ECO:0000256" key="16">
    <source>
        <dbReference type="ARBA" id="ARBA00032491"/>
    </source>
</evidence>
<keyword evidence="7" id="KW-0677">Repeat</keyword>
<dbReference type="GO" id="GO:0051301">
    <property type="term" value="P:cell division"/>
    <property type="evidence" value="ECO:0007669"/>
    <property type="project" value="UniProtKB-KW"/>
</dbReference>
<evidence type="ECO:0000256" key="7">
    <source>
        <dbReference type="ARBA" id="ARBA00022737"/>
    </source>
</evidence>
<keyword evidence="20" id="KW-1185">Reference proteome</keyword>
<evidence type="ECO:0000256" key="18">
    <source>
        <dbReference type="SAM" id="MobiDB-lite"/>
    </source>
</evidence>
<dbReference type="GO" id="GO:0005737">
    <property type="term" value="C:cytoplasm"/>
    <property type="evidence" value="ECO:0007669"/>
    <property type="project" value="UniProtKB-SubCell"/>
</dbReference>
<reference evidence="19" key="1">
    <citation type="submission" date="2022-07" db="EMBL/GenBank/DDBJ databases">
        <title>Phylogenomic reconstructions and comparative analyses of Kickxellomycotina fungi.</title>
        <authorList>
            <person name="Reynolds N.K."/>
            <person name="Stajich J.E."/>
            <person name="Barry K."/>
            <person name="Grigoriev I.V."/>
            <person name="Crous P."/>
            <person name="Smith M.E."/>
        </authorList>
    </citation>
    <scope>NUCLEOTIDE SEQUENCE</scope>
    <source>
        <strain evidence="19">RSA 861</strain>
    </source>
</reference>
<evidence type="ECO:0000256" key="17">
    <source>
        <dbReference type="ARBA" id="ARBA00032630"/>
    </source>
</evidence>
<keyword evidence="10" id="KW-0833">Ubl conjugation pathway</keyword>
<dbReference type="GO" id="GO:0006915">
    <property type="term" value="P:apoptotic process"/>
    <property type="evidence" value="ECO:0007669"/>
    <property type="project" value="UniProtKB-KW"/>
</dbReference>
<protein>
    <recommendedName>
        <fullName evidence="3">BRISC and BRCA1-A complex member 2</fullName>
    </recommendedName>
    <alternativeName>
        <fullName evidence="16">BRCA1-A complex subunit BRE</fullName>
    </alternativeName>
    <alternativeName>
        <fullName evidence="17">BRCA1/BRCA2-containing complex subunit 45</fullName>
    </alternativeName>
</protein>
<dbReference type="GO" id="GO:0006325">
    <property type="term" value="P:chromatin organization"/>
    <property type="evidence" value="ECO:0007669"/>
    <property type="project" value="UniProtKB-KW"/>
</dbReference>
<dbReference type="PANTHER" id="PTHR15189:SF7">
    <property type="entry name" value="BRISC AND BRCA1-A COMPLEX MEMBER 2"/>
    <property type="match status" value="1"/>
</dbReference>
<evidence type="ECO:0000256" key="8">
    <source>
        <dbReference type="ARBA" id="ARBA00022763"/>
    </source>
</evidence>
<evidence type="ECO:0000256" key="13">
    <source>
        <dbReference type="ARBA" id="ARBA00023242"/>
    </source>
</evidence>
<evidence type="ECO:0000256" key="9">
    <source>
        <dbReference type="ARBA" id="ARBA00022776"/>
    </source>
</evidence>
<feature type="region of interest" description="Disordered" evidence="18">
    <location>
        <begin position="47"/>
        <end position="69"/>
    </location>
</feature>
<proteinExistence type="inferred from homology"/>
<sequence length="440" mass="48604">MLGPRTTPIESMLEKLPADIVAQFRPFVASPEASFTDNLRSMRIQDTPANSGQGAVVGNAAPVSGPSTNIPGRARLVRTWASVATPPSEVQVSTEPSTSPPVALHDRTVIQLNFCRSQFEVLFAFDLAYPDFPPDVILSPSSFKPPLHPDHPFNPAWAEVVKGVDVYRPQDTTWVAQVLMRIASLYKAHHHAPLASFPLERIPFEYGCWKDDSAFEGRVIYGDRWNPVEVLLRIPLYLTDPLAPGAGKARSPAGTLWVTYEIPPDIPKASDVQDVSATCALKKPWLEWTAQAKIPDLVKTRSLADYVGTLVKVLETQIVETTKSKYDGSAFVQELARRYKAQTIEYDRRTSRRISFMFEMSLADGAGPAAPSPSILVPVVVALVHCEVPPQFPHEPMEIQVLSPLQFTSRNDHLLYGPATQAWRPNAPETTLTDGVHQWG</sequence>
<evidence type="ECO:0000313" key="20">
    <source>
        <dbReference type="Proteomes" id="UP001150569"/>
    </source>
</evidence>
<keyword evidence="6" id="KW-0053">Apoptosis</keyword>
<accession>A0A9W8DN03</accession>
<keyword evidence="5" id="KW-0132">Cell division</keyword>